<comment type="caution">
    <text evidence="5">The sequence shown here is derived from an EMBL/GenBank/DDBJ whole genome shotgun (WGS) entry which is preliminary data.</text>
</comment>
<dbReference type="InterPro" id="IPR035472">
    <property type="entry name" value="RpiR-like_SIS"/>
</dbReference>
<evidence type="ECO:0000256" key="2">
    <source>
        <dbReference type="ARBA" id="ARBA00023125"/>
    </source>
</evidence>
<feature type="domain" description="HTH rpiR-type" evidence="4">
    <location>
        <begin position="1"/>
        <end position="77"/>
    </location>
</feature>
<keyword evidence="2" id="KW-0238">DNA-binding</keyword>
<dbReference type="SUPFAM" id="SSF53697">
    <property type="entry name" value="SIS domain"/>
    <property type="match status" value="1"/>
</dbReference>
<evidence type="ECO:0000256" key="3">
    <source>
        <dbReference type="ARBA" id="ARBA00023163"/>
    </source>
</evidence>
<reference evidence="5 6" key="1">
    <citation type="submission" date="2022-10" db="EMBL/GenBank/DDBJ databases">
        <title>Marinomonas transparenta sp. nov. and Marinomonas sargassi sp. nov., isolated from marine alga (Sargassum natans (L.) Gaillon).</title>
        <authorList>
            <person name="Wang Y."/>
        </authorList>
    </citation>
    <scope>NUCLEOTIDE SEQUENCE [LARGE SCALE GENOMIC DNA]</scope>
    <source>
        <strain evidence="5 6">C2222</strain>
    </source>
</reference>
<dbReference type="Proteomes" id="UP001209713">
    <property type="component" value="Unassembled WGS sequence"/>
</dbReference>
<dbReference type="PANTHER" id="PTHR30514">
    <property type="entry name" value="GLUCOKINASE"/>
    <property type="match status" value="1"/>
</dbReference>
<keyword evidence="6" id="KW-1185">Reference proteome</keyword>
<gene>
    <name evidence="5" type="ORF">OFY17_03000</name>
</gene>
<dbReference type="InterPro" id="IPR047640">
    <property type="entry name" value="RpiR-like"/>
</dbReference>
<evidence type="ECO:0000313" key="5">
    <source>
        <dbReference type="EMBL" id="MCV2401845.1"/>
    </source>
</evidence>
<evidence type="ECO:0000256" key="1">
    <source>
        <dbReference type="ARBA" id="ARBA00023015"/>
    </source>
</evidence>
<keyword evidence="3" id="KW-0804">Transcription</keyword>
<dbReference type="CDD" id="cd05013">
    <property type="entry name" value="SIS_RpiR"/>
    <property type="match status" value="1"/>
</dbReference>
<dbReference type="InterPro" id="IPR046348">
    <property type="entry name" value="SIS_dom_sf"/>
</dbReference>
<dbReference type="RefSeq" id="WP_263529218.1">
    <property type="nucleotide sequence ID" value="NZ_JAOVZB010000001.1"/>
</dbReference>
<dbReference type="InterPro" id="IPR036388">
    <property type="entry name" value="WH-like_DNA-bd_sf"/>
</dbReference>
<dbReference type="Gene3D" id="1.10.10.10">
    <property type="entry name" value="Winged helix-like DNA-binding domain superfamily/Winged helix DNA-binding domain"/>
    <property type="match status" value="1"/>
</dbReference>
<evidence type="ECO:0000313" key="6">
    <source>
        <dbReference type="Proteomes" id="UP001209713"/>
    </source>
</evidence>
<dbReference type="Gene3D" id="3.40.50.10490">
    <property type="entry name" value="Glucose-6-phosphate isomerase like protein, domain 1"/>
    <property type="match status" value="1"/>
</dbReference>
<sequence>MTIKDRIEEMFSQLTATEQRLGTAILADYPFAGLQPINELAEKTKVSPPTISRFVAKLGCAGLQEFQQLLISELKESQRSPVDLKRTSAPVEGAYLAGFMARVEGLVKQTTESITEAQFERTCNLLADTSHRLFIIGGRMSDAIAVYAFKHFRQIRTKVYHIPADPEEWPEYLLQMQPKDVLLVINFRRYQDNLSDLAEQARKQRSANIILMTDPWLSPVAQWSKEVLTLPINSNTVWDCYAPAFGVMEAILTYVAELDWDRTKNRIEAWDVSRSQIGKNRNTSK</sequence>
<protein>
    <submittedName>
        <fullName evidence="5">MurR/RpiR family transcriptional regulator</fullName>
    </submittedName>
</protein>
<dbReference type="PANTHER" id="PTHR30514:SF18">
    <property type="entry name" value="RPIR-FAMILY TRANSCRIPTIONAL REGULATOR"/>
    <property type="match status" value="1"/>
</dbReference>
<dbReference type="InterPro" id="IPR009057">
    <property type="entry name" value="Homeodomain-like_sf"/>
</dbReference>
<dbReference type="Pfam" id="PF01380">
    <property type="entry name" value="SIS"/>
    <property type="match status" value="1"/>
</dbReference>
<dbReference type="EMBL" id="JAOVZB010000001">
    <property type="protein sequence ID" value="MCV2401845.1"/>
    <property type="molecule type" value="Genomic_DNA"/>
</dbReference>
<accession>A0ABT2YPM2</accession>
<dbReference type="InterPro" id="IPR000281">
    <property type="entry name" value="HTH_RpiR"/>
</dbReference>
<dbReference type="Pfam" id="PF01418">
    <property type="entry name" value="HTH_6"/>
    <property type="match status" value="1"/>
</dbReference>
<dbReference type="InterPro" id="IPR001347">
    <property type="entry name" value="SIS_dom"/>
</dbReference>
<name>A0ABT2YPM2_9GAMM</name>
<evidence type="ECO:0000259" key="4">
    <source>
        <dbReference type="PROSITE" id="PS51071"/>
    </source>
</evidence>
<proteinExistence type="predicted"/>
<keyword evidence="1" id="KW-0805">Transcription regulation</keyword>
<dbReference type="PROSITE" id="PS51071">
    <property type="entry name" value="HTH_RPIR"/>
    <property type="match status" value="1"/>
</dbReference>
<dbReference type="SUPFAM" id="SSF46689">
    <property type="entry name" value="Homeodomain-like"/>
    <property type="match status" value="1"/>
</dbReference>
<organism evidence="5 6">
    <name type="scientific">Marinomonas sargassi</name>
    <dbReference type="NCBI Taxonomy" id="2984494"/>
    <lineage>
        <taxon>Bacteria</taxon>
        <taxon>Pseudomonadati</taxon>
        <taxon>Pseudomonadota</taxon>
        <taxon>Gammaproteobacteria</taxon>
        <taxon>Oceanospirillales</taxon>
        <taxon>Oceanospirillaceae</taxon>
        <taxon>Marinomonas</taxon>
    </lineage>
</organism>